<reference evidence="12" key="2">
    <citation type="submission" date="2015-02" db="UniProtKB">
        <authorList>
            <consortium name="EnsemblMetazoa"/>
        </authorList>
    </citation>
    <scope>IDENTIFICATION</scope>
</reference>
<evidence type="ECO:0000259" key="9">
    <source>
        <dbReference type="Pfam" id="PF00324"/>
    </source>
</evidence>
<reference evidence="13" key="1">
    <citation type="submission" date="2011-05" db="EMBL/GenBank/DDBJ databases">
        <authorList>
            <person name="Richards S.R."/>
            <person name="Qu J."/>
            <person name="Jiang H."/>
            <person name="Jhangiani S.N."/>
            <person name="Agravi P."/>
            <person name="Goodspeed R."/>
            <person name="Gross S."/>
            <person name="Mandapat C."/>
            <person name="Jackson L."/>
            <person name="Mathew T."/>
            <person name="Pu L."/>
            <person name="Thornton R."/>
            <person name="Saada N."/>
            <person name="Wilczek-Boney K.B."/>
            <person name="Lee S."/>
            <person name="Kovar C."/>
            <person name="Wu Y."/>
            <person name="Scherer S.E."/>
            <person name="Worley K.C."/>
            <person name="Muzny D.M."/>
            <person name="Gibbs R."/>
        </authorList>
    </citation>
    <scope>NUCLEOTIDE SEQUENCE</scope>
    <source>
        <strain evidence="13">Brora</strain>
    </source>
</reference>
<comment type="subcellular location">
    <subcellularLocation>
        <location evidence="1">Membrane</location>
        <topology evidence="1">Multi-pass membrane protein</topology>
    </subcellularLocation>
</comment>
<dbReference type="HOGENOM" id="CLU_001883_3_0_1"/>
<dbReference type="EMBL" id="JH431872">
    <property type="status" value="NOT_ANNOTATED_CDS"/>
    <property type="molecule type" value="Genomic_DNA"/>
</dbReference>
<feature type="domain" description="Amino acid permease/ SLC12A" evidence="9">
    <location>
        <begin position="337"/>
        <end position="636"/>
    </location>
</feature>
<evidence type="ECO:0000256" key="7">
    <source>
        <dbReference type="ARBA" id="ARBA00023136"/>
    </source>
</evidence>
<dbReference type="InterPro" id="IPR018163">
    <property type="entry name" value="Thr/Ala-tRNA-synth_IIc_edit"/>
</dbReference>
<feature type="transmembrane region" description="Helical" evidence="8">
    <location>
        <begin position="606"/>
        <end position="630"/>
    </location>
</feature>
<dbReference type="AlphaFoldDB" id="T1J674"/>
<keyword evidence="4" id="KW-0813">Transport</keyword>
<proteinExistence type="inferred from homology"/>
<feature type="transmembrane region" description="Helical" evidence="8">
    <location>
        <begin position="566"/>
        <end position="586"/>
    </location>
</feature>
<dbReference type="PANTHER" id="PTHR11827:SF72">
    <property type="entry name" value="GH08340P"/>
    <property type="match status" value="1"/>
</dbReference>
<keyword evidence="5 8" id="KW-0812">Transmembrane</keyword>
<dbReference type="FunFam" id="1.20.1740.10:FF:000013">
    <property type="entry name" value="Solute carrier family 12 member"/>
    <property type="match status" value="1"/>
</dbReference>
<evidence type="ECO:0000256" key="6">
    <source>
        <dbReference type="ARBA" id="ARBA00022989"/>
    </source>
</evidence>
<dbReference type="CDD" id="cd01667">
    <property type="entry name" value="TGS_ThrRS"/>
    <property type="match status" value="1"/>
</dbReference>
<evidence type="ECO:0000259" key="11">
    <source>
        <dbReference type="Pfam" id="PF03522"/>
    </source>
</evidence>
<feature type="transmembrane region" description="Helical" evidence="8">
    <location>
        <begin position="532"/>
        <end position="554"/>
    </location>
</feature>
<evidence type="ECO:0000259" key="10">
    <source>
        <dbReference type="Pfam" id="PF02824"/>
    </source>
</evidence>
<dbReference type="InterPro" id="IPR004841">
    <property type="entry name" value="AA-permease/SLC12A_dom"/>
</dbReference>
<dbReference type="GO" id="GO:0015379">
    <property type="term" value="F:potassium:chloride symporter activity"/>
    <property type="evidence" value="ECO:0007669"/>
    <property type="project" value="TreeGrafter"/>
</dbReference>
<keyword evidence="13" id="KW-1185">Reference proteome</keyword>
<feature type="domain" description="TGS" evidence="10">
    <location>
        <begin position="83"/>
        <end position="125"/>
    </location>
</feature>
<dbReference type="GO" id="GO:0006884">
    <property type="term" value="P:cell volume homeostasis"/>
    <property type="evidence" value="ECO:0007669"/>
    <property type="project" value="TreeGrafter"/>
</dbReference>
<dbReference type="Pfam" id="PF00324">
    <property type="entry name" value="AA_permease"/>
    <property type="match status" value="2"/>
</dbReference>
<evidence type="ECO:0000313" key="13">
    <source>
        <dbReference type="Proteomes" id="UP000014500"/>
    </source>
</evidence>
<feature type="domain" description="Amino acid permease/ SLC12A" evidence="9">
    <location>
        <begin position="640"/>
        <end position="845"/>
    </location>
</feature>
<dbReference type="InterPro" id="IPR012675">
    <property type="entry name" value="Beta-grasp_dom_sf"/>
</dbReference>
<feature type="transmembrane region" description="Helical" evidence="8">
    <location>
        <begin position="786"/>
        <end position="804"/>
    </location>
</feature>
<dbReference type="Gene3D" id="3.10.20.30">
    <property type="match status" value="1"/>
</dbReference>
<dbReference type="GO" id="GO:0000166">
    <property type="term" value="F:nucleotide binding"/>
    <property type="evidence" value="ECO:0007669"/>
    <property type="project" value="InterPro"/>
</dbReference>
<dbReference type="PhylomeDB" id="T1J674"/>
<dbReference type="Pfam" id="PF02824">
    <property type="entry name" value="TGS"/>
    <property type="match status" value="1"/>
</dbReference>
<dbReference type="GO" id="GO:0016020">
    <property type="term" value="C:membrane"/>
    <property type="evidence" value="ECO:0007669"/>
    <property type="project" value="UniProtKB-SubCell"/>
</dbReference>
<dbReference type="Pfam" id="PF03522">
    <property type="entry name" value="SLC12"/>
    <property type="match status" value="1"/>
</dbReference>
<feature type="transmembrane region" description="Helical" evidence="8">
    <location>
        <begin position="764"/>
        <end position="781"/>
    </location>
</feature>
<evidence type="ECO:0000256" key="3">
    <source>
        <dbReference type="ARBA" id="ARBA00019359"/>
    </source>
</evidence>
<evidence type="ECO:0000313" key="12">
    <source>
        <dbReference type="EnsemblMetazoa" id="SMAR009141-PA"/>
    </source>
</evidence>
<feature type="transmembrane region" description="Helical" evidence="8">
    <location>
        <begin position="733"/>
        <end position="752"/>
    </location>
</feature>
<evidence type="ECO:0000256" key="1">
    <source>
        <dbReference type="ARBA" id="ARBA00004141"/>
    </source>
</evidence>
<evidence type="ECO:0000256" key="2">
    <source>
        <dbReference type="ARBA" id="ARBA00010593"/>
    </source>
</evidence>
<dbReference type="InterPro" id="IPR018491">
    <property type="entry name" value="SLC12_C"/>
</dbReference>
<feature type="transmembrane region" description="Helical" evidence="8">
    <location>
        <begin position="467"/>
        <end position="485"/>
    </location>
</feature>
<protein>
    <recommendedName>
        <fullName evidence="3">Solute carrier family 12 member 9</fullName>
    </recommendedName>
</protein>
<accession>T1J674</accession>
<feature type="transmembrane region" description="Helical" evidence="8">
    <location>
        <begin position="704"/>
        <end position="721"/>
    </location>
</feature>
<comment type="similarity">
    <text evidence="2">Belongs to the SLC12A transporter family.</text>
</comment>
<organism evidence="12 13">
    <name type="scientific">Strigamia maritima</name>
    <name type="common">European centipede</name>
    <name type="synonym">Geophilus maritimus</name>
    <dbReference type="NCBI Taxonomy" id="126957"/>
    <lineage>
        <taxon>Eukaryota</taxon>
        <taxon>Metazoa</taxon>
        <taxon>Ecdysozoa</taxon>
        <taxon>Arthropoda</taxon>
        <taxon>Myriapoda</taxon>
        <taxon>Chilopoda</taxon>
        <taxon>Pleurostigmophora</taxon>
        <taxon>Geophilomorpha</taxon>
        <taxon>Linotaeniidae</taxon>
        <taxon>Strigamia</taxon>
    </lineage>
</organism>
<dbReference type="EnsemblMetazoa" id="SMAR009141-RA">
    <property type="protein sequence ID" value="SMAR009141-PA"/>
    <property type="gene ID" value="SMAR009141"/>
</dbReference>
<feature type="domain" description="SLC12A transporter C-terminal" evidence="11">
    <location>
        <begin position="857"/>
        <end position="945"/>
    </location>
</feature>
<dbReference type="GO" id="GO:0055064">
    <property type="term" value="P:chloride ion homeostasis"/>
    <property type="evidence" value="ECO:0007669"/>
    <property type="project" value="TreeGrafter"/>
</dbReference>
<keyword evidence="6 8" id="KW-1133">Transmembrane helix</keyword>
<dbReference type="eggNOG" id="KOG1288">
    <property type="taxonomic scope" value="Eukaryota"/>
</dbReference>
<dbReference type="Gene3D" id="1.20.1740.10">
    <property type="entry name" value="Amino acid/polyamine transporter I"/>
    <property type="match status" value="2"/>
</dbReference>
<dbReference type="InterPro" id="IPR004095">
    <property type="entry name" value="TGS"/>
</dbReference>
<dbReference type="InterPro" id="IPR004842">
    <property type="entry name" value="SLC12A_fam"/>
</dbReference>
<feature type="transmembrane region" description="Helical" evidence="8">
    <location>
        <begin position="352"/>
        <end position="374"/>
    </location>
</feature>
<keyword evidence="7 8" id="KW-0472">Membrane</keyword>
<evidence type="ECO:0000256" key="5">
    <source>
        <dbReference type="ARBA" id="ARBA00022692"/>
    </source>
</evidence>
<dbReference type="Gene3D" id="3.30.980.10">
    <property type="entry name" value="Threonyl-trna Synthetase, Chain A, domain 2"/>
    <property type="match status" value="1"/>
</dbReference>
<dbReference type="PANTHER" id="PTHR11827">
    <property type="entry name" value="SOLUTE CARRIER FAMILY 12, CATION COTRANSPORTERS"/>
    <property type="match status" value="1"/>
</dbReference>
<sequence>MNALQSLKYIKLSLNRCYARDIGQIPSRWQTTLTNEAVRKKRCKLFDEELARQRSFITRVEKIEVKVKGPPQDCTLIMNKDISTPYNCTRHLSEFITSQSALARVNGRLWDMHSPLKDDCTLQLLNFKQEDPTELNKVFWRSCSFLMGMLVERGFRDEFFIELHSWPGTNIRSGCFIYDADIKMKDWVATQTELQVFSTIMRRLCKQDLPFQRLEVDVNVALEIFQDNRFKTKQIPEIAEKSKTKNKVTLYRVDDHIDISRGPMIGNVNQINNFTVCATHKVSIGEYDLYRFQGMALPTQIMMNRYAIAVLAKRASKLQKFVYNTTSDFEDDVEVRFIVGQAGVLEVLAQFFLAYLILVSTVLSISAISSNGAVEGGGVYYMISRTLGPEFGGSIGTLFFFANIFSCGLYITGCVEGLIDNFAQGGTLANGNGLPQGHWWGILYASIIAIFNLIVCLIGASMFAKTSLIIFFVVIISMSSVVIHIPETNKLVNRTFEDTANYTGLRWDTFHSNIFPNYGPDYTSDNSNPVNFASVFGVLFSGVTGIMAGANMSGDLKEPSTSIPKGTLCAVAFTAIVYIVLSLMTAGSCTNFLLHNDYLYMQSINLWQPFVAVGIFAATLSASLSALIGASRVLEAFLLLNNYTFMQDINFTPWLVVIGMFAATLSAALSNLIGASRVLEALAKDNLFGILLRPVARGVFKGNPIFAVFISYLLVQVTLLIGSLNKIAQITSVLFLLSYCATNIACLALELASAPNFRPSFKYFSWHTCIVGFGGTLAMMFVINAIYAACCIIACLLLIIALHLRSPVSNWGSISQALIFHQVRKYLLLLDSRKDHVKFWRPQMLLMVTNPRTCVPLIAFVNDLKKSGLYVLGNVKVGSMFDIRDKDPVQDEYLYWLKLIDHLKVKAFVELIIANSVREGMHNLIRISGLGAMKPNTIIFGFYDDNPQEDFLIRPPVERNNVVVELGDLPQAFRVREADASKQLYPSEYVSMVADAILLQKNVCLCRHFHLLDKTAISKSRNLTIDVWPVNFFQPDKHCLYDTTSLFVMQLACILNMVSTWRKKTTVRVVLCMTNLMSDSLHWEKQIEELLRLLRIEATISVVVWDDTFALYPYSDSPDRHLNLNKISQQYIESVNELICNQSVQSAVSFFYLCAPPSDDDQRLMYLRLLELMTNNLPPTVLVHGISPVTTTTL</sequence>
<dbReference type="GO" id="GO:0055075">
    <property type="term" value="P:potassium ion homeostasis"/>
    <property type="evidence" value="ECO:0007669"/>
    <property type="project" value="TreeGrafter"/>
</dbReference>
<evidence type="ECO:0000256" key="4">
    <source>
        <dbReference type="ARBA" id="ARBA00022448"/>
    </source>
</evidence>
<dbReference type="eggNOG" id="KOG1637">
    <property type="taxonomic scope" value="Eukaryota"/>
</dbReference>
<feature type="transmembrane region" description="Helical" evidence="8">
    <location>
        <begin position="651"/>
        <end position="673"/>
    </location>
</feature>
<dbReference type="SUPFAM" id="SSF55186">
    <property type="entry name" value="ThrRS/AlaRS common domain"/>
    <property type="match status" value="1"/>
</dbReference>
<feature type="transmembrane region" description="Helical" evidence="8">
    <location>
        <begin position="395"/>
        <end position="419"/>
    </location>
</feature>
<evidence type="ECO:0000256" key="8">
    <source>
        <dbReference type="SAM" id="Phobius"/>
    </source>
</evidence>
<feature type="transmembrane region" description="Helical" evidence="8">
    <location>
        <begin position="439"/>
        <end position="460"/>
    </location>
</feature>
<dbReference type="OMA" id="NIKYWRP"/>
<name>T1J674_STRMM</name>
<dbReference type="STRING" id="126957.T1J674"/>
<dbReference type="Proteomes" id="UP000014500">
    <property type="component" value="Unassembled WGS sequence"/>
</dbReference>